<feature type="transmembrane region" description="Helical" evidence="1">
    <location>
        <begin position="240"/>
        <end position="267"/>
    </location>
</feature>
<keyword evidence="1" id="KW-1133">Transmembrane helix</keyword>
<feature type="transmembrane region" description="Helical" evidence="1">
    <location>
        <begin position="273"/>
        <end position="296"/>
    </location>
</feature>
<accession>A0A3B1D9Q4</accession>
<name>A0A3B1D9Q4_9ZZZZ</name>
<feature type="transmembrane region" description="Helical" evidence="1">
    <location>
        <begin position="303"/>
        <end position="325"/>
    </location>
</feature>
<sequence length="334" mass="35682">MDANLLTNLMTPPILFFFLGVFVRLIGSNLEIPPALTKFFSLYMLMAIGIKGGTAMAESGLSPEAMTVLGAALLMSALVPLYSYQILRIRLKNLYDAAAIASSYGSVSAVTFIAASSFLLKMGVDHGGYMVVALVLMESPAIVMAVLLATMVRSKEAQDPSTQTQGKSRALPMKKILHEAFTDGTHLMLIGSLVIGAVTGAEGKKVMEPFTGDIFKGMLSFFLLDMGLSVASRLREMKDVGVFLVGFGMVMPVLNGTLALGIAHLLGFSMGDAFLFIILVASASYIAVPAVVRYAIPEANPSLYFTMALAVTFPFNIIVGIPLYYKMVTVVWGG</sequence>
<reference evidence="2" key="1">
    <citation type="submission" date="2018-06" db="EMBL/GenBank/DDBJ databases">
        <authorList>
            <person name="Zhirakovskaya E."/>
        </authorList>
    </citation>
    <scope>NUCLEOTIDE SEQUENCE</scope>
</reference>
<feature type="transmembrane region" description="Helical" evidence="1">
    <location>
        <begin position="127"/>
        <end position="149"/>
    </location>
</feature>
<dbReference type="InterPro" id="IPR010293">
    <property type="entry name" value="Sbt_1"/>
</dbReference>
<dbReference type="PANTHER" id="PTHR40400:SF1">
    <property type="entry name" value="SLR1512 PROTEIN"/>
    <property type="match status" value="1"/>
</dbReference>
<keyword evidence="1" id="KW-0812">Transmembrane</keyword>
<organism evidence="2">
    <name type="scientific">hydrothermal vent metagenome</name>
    <dbReference type="NCBI Taxonomy" id="652676"/>
    <lineage>
        <taxon>unclassified sequences</taxon>
        <taxon>metagenomes</taxon>
        <taxon>ecological metagenomes</taxon>
    </lineage>
</organism>
<keyword evidence="1" id="KW-0472">Membrane</keyword>
<protein>
    <submittedName>
        <fullName evidence="2">Putative sodium-dependent bicarbonate transporter</fullName>
    </submittedName>
</protein>
<dbReference type="PANTHER" id="PTHR40400">
    <property type="entry name" value="SLR1512 PROTEIN"/>
    <property type="match status" value="1"/>
</dbReference>
<gene>
    <name evidence="2" type="ORF">MNBD_NITROSPIRAE01-1914</name>
</gene>
<dbReference type="AlphaFoldDB" id="A0A3B1D9Q4"/>
<feature type="transmembrane region" description="Helical" evidence="1">
    <location>
        <begin position="94"/>
        <end position="115"/>
    </location>
</feature>
<feature type="transmembrane region" description="Helical" evidence="1">
    <location>
        <begin position="63"/>
        <end position="82"/>
    </location>
</feature>
<feature type="transmembrane region" description="Helical" evidence="1">
    <location>
        <begin position="39"/>
        <end position="57"/>
    </location>
</feature>
<evidence type="ECO:0000256" key="1">
    <source>
        <dbReference type="SAM" id="Phobius"/>
    </source>
</evidence>
<evidence type="ECO:0000313" key="2">
    <source>
        <dbReference type="EMBL" id="VAX33563.1"/>
    </source>
</evidence>
<feature type="transmembrane region" description="Helical" evidence="1">
    <location>
        <begin position="6"/>
        <end position="27"/>
    </location>
</feature>
<dbReference type="EMBL" id="UOGF01000111">
    <property type="protein sequence ID" value="VAX33563.1"/>
    <property type="molecule type" value="Genomic_DNA"/>
</dbReference>
<dbReference type="Pfam" id="PF05982">
    <property type="entry name" value="Sbt_1"/>
    <property type="match status" value="1"/>
</dbReference>
<proteinExistence type="predicted"/>